<protein>
    <submittedName>
        <fullName evidence="1">Uncharacterized protein</fullName>
    </submittedName>
</protein>
<proteinExistence type="predicted"/>
<keyword evidence="2" id="KW-1185">Reference proteome</keyword>
<reference evidence="1 2" key="1">
    <citation type="journal article" date="2018" name="Biotechnol. Biofuels">
        <title>Integrative visual omics of the white-rot fungus Polyporus brumalis exposes the biotechnological potential of its oxidative enzymes for delignifying raw plant biomass.</title>
        <authorList>
            <person name="Miyauchi S."/>
            <person name="Rancon A."/>
            <person name="Drula E."/>
            <person name="Hage H."/>
            <person name="Chaduli D."/>
            <person name="Favel A."/>
            <person name="Grisel S."/>
            <person name="Henrissat B."/>
            <person name="Herpoel-Gimbert I."/>
            <person name="Ruiz-Duenas F.J."/>
            <person name="Chevret D."/>
            <person name="Hainaut M."/>
            <person name="Lin J."/>
            <person name="Wang M."/>
            <person name="Pangilinan J."/>
            <person name="Lipzen A."/>
            <person name="Lesage-Meessen L."/>
            <person name="Navarro D."/>
            <person name="Riley R."/>
            <person name="Grigoriev I.V."/>
            <person name="Zhou S."/>
            <person name="Raouche S."/>
            <person name="Rosso M.N."/>
        </authorList>
    </citation>
    <scope>NUCLEOTIDE SEQUENCE [LARGE SCALE GENOMIC DNA]</scope>
    <source>
        <strain evidence="1 2">BRFM 1820</strain>
    </source>
</reference>
<gene>
    <name evidence="1" type="ORF">OH76DRAFT_1454733</name>
</gene>
<dbReference type="OrthoDB" id="2756003at2759"/>
<accession>A0A371DH03</accession>
<dbReference type="AlphaFoldDB" id="A0A371DH03"/>
<name>A0A371DH03_9APHY</name>
<evidence type="ECO:0000313" key="2">
    <source>
        <dbReference type="Proteomes" id="UP000256964"/>
    </source>
</evidence>
<sequence>MPPPIPAWQLALVEVDRSQPVPPTSEIWPYWIPEPSLVIGSHCLDRQRRYLINWVRARPIWLSLLQLPDHPIPAVNSQGWRVYLNGVPDDPSLGTTTGRRALEIKQVFGAILAGEDIEPAGGGDVRWHGTQFSEVPEALCPWVVWELHELAFRYELVALDRVCCPTTTFEQEVEAEDRIARVFPHQGLWSVTHIPTADESGLFARVPQRRVAALNALRDVVARWPGCPAALLNAKRMTIRDVGAVVELEKIIAHFYVHTFFALAGRPPILPHFLPTTPSSSSAALPVR</sequence>
<dbReference type="EMBL" id="KZ857393">
    <property type="protein sequence ID" value="RDX51817.1"/>
    <property type="molecule type" value="Genomic_DNA"/>
</dbReference>
<evidence type="ECO:0000313" key="1">
    <source>
        <dbReference type="EMBL" id="RDX51817.1"/>
    </source>
</evidence>
<organism evidence="1 2">
    <name type="scientific">Lentinus brumalis</name>
    <dbReference type="NCBI Taxonomy" id="2498619"/>
    <lineage>
        <taxon>Eukaryota</taxon>
        <taxon>Fungi</taxon>
        <taxon>Dikarya</taxon>
        <taxon>Basidiomycota</taxon>
        <taxon>Agaricomycotina</taxon>
        <taxon>Agaricomycetes</taxon>
        <taxon>Polyporales</taxon>
        <taxon>Polyporaceae</taxon>
        <taxon>Lentinus</taxon>
    </lineage>
</organism>
<dbReference type="Proteomes" id="UP000256964">
    <property type="component" value="Unassembled WGS sequence"/>
</dbReference>